<evidence type="ECO:0000259" key="4">
    <source>
        <dbReference type="Pfam" id="PF00294"/>
    </source>
</evidence>
<reference evidence="5" key="1">
    <citation type="submission" date="2016-08" db="EMBL/GenBank/DDBJ databases">
        <title>Complete Genome Seqeunce of Paenibacillus sp. BIHB 4019 from tea rhizoplane.</title>
        <authorList>
            <person name="Thakur R."/>
            <person name="Swarnkar M.K."/>
            <person name="Gulati A."/>
        </authorList>
    </citation>
    <scope>NUCLEOTIDE SEQUENCE [LARGE SCALE GENOMIC DNA]</scope>
    <source>
        <strain evidence="5">BIHB4019</strain>
    </source>
</reference>
<proteinExistence type="inferred from homology"/>
<protein>
    <submittedName>
        <fullName evidence="5">2-dehydro-3-deoxygluconokinase</fullName>
    </submittedName>
</protein>
<evidence type="ECO:0000256" key="1">
    <source>
        <dbReference type="ARBA" id="ARBA00010688"/>
    </source>
</evidence>
<accession>A0A1B2DJH3</accession>
<dbReference type="Gene3D" id="3.40.1190.20">
    <property type="match status" value="1"/>
</dbReference>
<dbReference type="Pfam" id="PF00294">
    <property type="entry name" value="PfkB"/>
    <property type="match status" value="1"/>
</dbReference>
<dbReference type="InterPro" id="IPR011611">
    <property type="entry name" value="PfkB_dom"/>
</dbReference>
<evidence type="ECO:0000256" key="2">
    <source>
        <dbReference type="ARBA" id="ARBA00022679"/>
    </source>
</evidence>
<name>A0A1B2DJH3_9BACL</name>
<keyword evidence="3 5" id="KW-0418">Kinase</keyword>
<dbReference type="EMBL" id="CP016808">
    <property type="protein sequence ID" value="ANY67874.1"/>
    <property type="molecule type" value="Genomic_DNA"/>
</dbReference>
<feature type="domain" description="Carbohydrate kinase PfkB" evidence="4">
    <location>
        <begin position="1"/>
        <end position="316"/>
    </location>
</feature>
<sequence>MSKMAAFGEVMMRLETPGYSTLAQENQLKYSFSGSGVNVLSAMSRFGHEAYLISALPDNALGEAAVANLRKLGLSTRHIMRSGQYMGMYFLEKGFGARASKVTYTDRLGSSFNTASFSDEQLAAAVAEVDVIHFCGITLAMNDQVRSSMMRLAREAKRQGRKIVFDCNYRPTLWGKDGYERAKPHYEQLLELADVVMMNEKDAMFVLGMQAAALEREQQLKELLPAVAKQYDIETIAGTHRRINGDNTHSLKGFIFSKERLIMGREHSFSVHDRVGAGDAYASGIIDGLLRGLPLEQVVEFAAAAARLAHTIQGDTPLSTREDIEKAVHNETGDVER</sequence>
<dbReference type="AlphaFoldDB" id="A0A1B2DJH3"/>
<dbReference type="PANTHER" id="PTHR43320">
    <property type="entry name" value="SUGAR KINASE"/>
    <property type="match status" value="1"/>
</dbReference>
<evidence type="ECO:0000256" key="3">
    <source>
        <dbReference type="ARBA" id="ARBA00022777"/>
    </source>
</evidence>
<dbReference type="CDD" id="cd01166">
    <property type="entry name" value="KdgK"/>
    <property type="match status" value="1"/>
</dbReference>
<evidence type="ECO:0000313" key="5">
    <source>
        <dbReference type="EMBL" id="ANY67874.1"/>
    </source>
</evidence>
<dbReference type="GO" id="GO:0016301">
    <property type="term" value="F:kinase activity"/>
    <property type="evidence" value="ECO:0007669"/>
    <property type="project" value="UniProtKB-KW"/>
</dbReference>
<dbReference type="RefSeq" id="WP_099519048.1">
    <property type="nucleotide sequence ID" value="NZ_CP016808.1"/>
</dbReference>
<organism evidence="5">
    <name type="scientific">Paenibacillus sp. BIHB 4019</name>
    <dbReference type="NCBI Taxonomy" id="1870819"/>
    <lineage>
        <taxon>Bacteria</taxon>
        <taxon>Bacillati</taxon>
        <taxon>Bacillota</taxon>
        <taxon>Bacilli</taxon>
        <taxon>Bacillales</taxon>
        <taxon>Paenibacillaceae</taxon>
        <taxon>Paenibacillus</taxon>
    </lineage>
</organism>
<dbReference type="InterPro" id="IPR029056">
    <property type="entry name" value="Ribokinase-like"/>
</dbReference>
<gene>
    <name evidence="5" type="ORF">BBD42_16385</name>
</gene>
<dbReference type="InterPro" id="IPR052700">
    <property type="entry name" value="Carb_kinase_PfkB-like"/>
</dbReference>
<dbReference type="PANTHER" id="PTHR43320:SF2">
    <property type="entry name" value="2-DEHYDRO-3-DEOXYGLUCONOKINASE_2-DEHYDRO-3-DEOXYGALACTONOKINASE"/>
    <property type="match status" value="1"/>
</dbReference>
<keyword evidence="2" id="KW-0808">Transferase</keyword>
<comment type="similarity">
    <text evidence="1">Belongs to the carbohydrate kinase PfkB family.</text>
</comment>
<dbReference type="SUPFAM" id="SSF53613">
    <property type="entry name" value="Ribokinase-like"/>
    <property type="match status" value="1"/>
</dbReference>